<keyword evidence="2 4" id="KW-0238">DNA-binding</keyword>
<accession>A0A8J3XEW5</accession>
<dbReference type="Proteomes" id="UP000622547">
    <property type="component" value="Unassembled WGS sequence"/>
</dbReference>
<evidence type="ECO:0000259" key="5">
    <source>
        <dbReference type="PROSITE" id="PS50977"/>
    </source>
</evidence>
<dbReference type="PRINTS" id="PR00455">
    <property type="entry name" value="HTHTETR"/>
</dbReference>
<keyword evidence="7" id="KW-1185">Reference proteome</keyword>
<gene>
    <name evidence="6" type="ORF">Pph01_26590</name>
</gene>
<dbReference type="GO" id="GO:0000976">
    <property type="term" value="F:transcription cis-regulatory region binding"/>
    <property type="evidence" value="ECO:0007669"/>
    <property type="project" value="TreeGrafter"/>
</dbReference>
<dbReference type="GO" id="GO:0003700">
    <property type="term" value="F:DNA-binding transcription factor activity"/>
    <property type="evidence" value="ECO:0007669"/>
    <property type="project" value="TreeGrafter"/>
</dbReference>
<dbReference type="SUPFAM" id="SSF46689">
    <property type="entry name" value="Homeodomain-like"/>
    <property type="match status" value="1"/>
</dbReference>
<dbReference type="EMBL" id="BOOP01000009">
    <property type="protein sequence ID" value="GII37656.1"/>
    <property type="molecule type" value="Genomic_DNA"/>
</dbReference>
<dbReference type="PANTHER" id="PTHR30055:SF234">
    <property type="entry name" value="HTH-TYPE TRANSCRIPTIONAL REGULATOR BETI"/>
    <property type="match status" value="1"/>
</dbReference>
<dbReference type="Gene3D" id="1.10.357.10">
    <property type="entry name" value="Tetracycline Repressor, domain 2"/>
    <property type="match status" value="1"/>
</dbReference>
<protein>
    <submittedName>
        <fullName evidence="6">TetR family transcriptional regulator</fullName>
    </submittedName>
</protein>
<dbReference type="InterPro" id="IPR009057">
    <property type="entry name" value="Homeodomain-like_sf"/>
</dbReference>
<proteinExistence type="predicted"/>
<evidence type="ECO:0000256" key="3">
    <source>
        <dbReference type="ARBA" id="ARBA00023163"/>
    </source>
</evidence>
<evidence type="ECO:0000313" key="6">
    <source>
        <dbReference type="EMBL" id="GII37656.1"/>
    </source>
</evidence>
<evidence type="ECO:0000256" key="1">
    <source>
        <dbReference type="ARBA" id="ARBA00023015"/>
    </source>
</evidence>
<evidence type="ECO:0000256" key="2">
    <source>
        <dbReference type="ARBA" id="ARBA00023125"/>
    </source>
</evidence>
<organism evidence="6 7">
    <name type="scientific">Planotetraspora phitsanulokensis</name>
    <dbReference type="NCBI Taxonomy" id="575192"/>
    <lineage>
        <taxon>Bacteria</taxon>
        <taxon>Bacillati</taxon>
        <taxon>Actinomycetota</taxon>
        <taxon>Actinomycetes</taxon>
        <taxon>Streptosporangiales</taxon>
        <taxon>Streptosporangiaceae</taxon>
        <taxon>Planotetraspora</taxon>
    </lineage>
</organism>
<dbReference type="InterPro" id="IPR001647">
    <property type="entry name" value="HTH_TetR"/>
</dbReference>
<feature type="domain" description="HTH tetR-type" evidence="5">
    <location>
        <begin position="10"/>
        <end position="70"/>
    </location>
</feature>
<keyword evidence="3" id="KW-0804">Transcription</keyword>
<dbReference type="InterPro" id="IPR050109">
    <property type="entry name" value="HTH-type_TetR-like_transc_reg"/>
</dbReference>
<dbReference type="PROSITE" id="PS50977">
    <property type="entry name" value="HTH_TETR_2"/>
    <property type="match status" value="1"/>
</dbReference>
<name>A0A8J3XEW5_9ACTN</name>
<dbReference type="RefSeq" id="WP_204073335.1">
    <property type="nucleotide sequence ID" value="NZ_BAABHI010000027.1"/>
</dbReference>
<sequence length="205" mass="22016">MEGVKGRRSEQTKNKIVEAAHALFIEHGYAGTTFQAVADGAGVSVQTVYFHYGSKSRLLKRVVEVASAGDGEPVPLLARPSFTALKESTDPATAVRLWVRESGAVLDRVAPVLAVVRDAAPSDPEMAAQWAENSDRRRAAHGAFIAVLTGLHAVRHGLSERRAIDAAVALLSPELFLVLTRECGWTAAEWETWAADQLSHALLPG</sequence>
<evidence type="ECO:0000256" key="4">
    <source>
        <dbReference type="PROSITE-ProRule" id="PRU00335"/>
    </source>
</evidence>
<reference evidence="6 7" key="1">
    <citation type="submission" date="2021-01" db="EMBL/GenBank/DDBJ databases">
        <title>Whole genome shotgun sequence of Planotetraspora phitsanulokensis NBRC 104273.</title>
        <authorList>
            <person name="Komaki H."/>
            <person name="Tamura T."/>
        </authorList>
    </citation>
    <scope>NUCLEOTIDE SEQUENCE [LARGE SCALE GENOMIC DNA]</scope>
    <source>
        <strain evidence="6 7">NBRC 104273</strain>
    </source>
</reference>
<dbReference type="Pfam" id="PF00440">
    <property type="entry name" value="TetR_N"/>
    <property type="match status" value="1"/>
</dbReference>
<evidence type="ECO:0000313" key="7">
    <source>
        <dbReference type="Proteomes" id="UP000622547"/>
    </source>
</evidence>
<dbReference type="AlphaFoldDB" id="A0A8J3XEW5"/>
<feature type="DNA-binding region" description="H-T-H motif" evidence="4">
    <location>
        <begin position="33"/>
        <end position="52"/>
    </location>
</feature>
<comment type="caution">
    <text evidence="6">The sequence shown here is derived from an EMBL/GenBank/DDBJ whole genome shotgun (WGS) entry which is preliminary data.</text>
</comment>
<dbReference type="PANTHER" id="PTHR30055">
    <property type="entry name" value="HTH-TYPE TRANSCRIPTIONAL REGULATOR RUTR"/>
    <property type="match status" value="1"/>
</dbReference>
<keyword evidence="1" id="KW-0805">Transcription regulation</keyword>